<dbReference type="PANTHER" id="PTHR35602">
    <property type="entry name" value="ESTERASE YQIA-RELATED"/>
    <property type="match status" value="1"/>
</dbReference>
<evidence type="ECO:0000313" key="1">
    <source>
        <dbReference type="EMBL" id="TWI54224.1"/>
    </source>
</evidence>
<dbReference type="AlphaFoldDB" id="A0A562QBW8"/>
<keyword evidence="2" id="KW-1185">Reference proteome</keyword>
<dbReference type="OrthoDB" id="9814831at2"/>
<sequence length="202" mass="22448">MPSILYIHGFNSSSASLKARQLVEYMGRLGLQTQIQAPDLHHNPRQAMVQLENAIAALGQPLLVGSSLGGYYATVLAERYGLKAILINPAVRPWNLIDDHLGPQKNYYSGEEWVLTEEHVAALASLDVSAPCDPARYQVWLQTADETLDYREAEAFYHGCALRIEAGGDHGFQRFAEHLPSLLSFAGFPSALWRDTDFSDFK</sequence>
<accession>A0A562QBW8</accession>
<dbReference type="Pfam" id="PF05728">
    <property type="entry name" value="UPF0227"/>
    <property type="match status" value="1"/>
</dbReference>
<dbReference type="InterPro" id="IPR029058">
    <property type="entry name" value="AB_hydrolase_fold"/>
</dbReference>
<comment type="caution">
    <text evidence="1">The sequence shown here is derived from an EMBL/GenBank/DDBJ whole genome shotgun (WGS) entry which is preliminary data.</text>
</comment>
<dbReference type="InterPro" id="IPR008886">
    <property type="entry name" value="UPF0227/Esterase_YqiA"/>
</dbReference>
<gene>
    <name evidence="1" type="ORF">IQ22_02087</name>
</gene>
<name>A0A562QBW8_9PSED</name>
<dbReference type="SUPFAM" id="SSF53474">
    <property type="entry name" value="alpha/beta-Hydrolases"/>
    <property type="match status" value="1"/>
</dbReference>
<reference evidence="1 2" key="1">
    <citation type="journal article" date="2015" name="Stand. Genomic Sci.">
        <title>Genomic Encyclopedia of Bacterial and Archaeal Type Strains, Phase III: the genomes of soil and plant-associated and newly described type strains.</title>
        <authorList>
            <person name="Whitman W.B."/>
            <person name="Woyke T."/>
            <person name="Klenk H.P."/>
            <person name="Zhou Y."/>
            <person name="Lilburn T.G."/>
            <person name="Beck B.J."/>
            <person name="De Vos P."/>
            <person name="Vandamme P."/>
            <person name="Eisen J.A."/>
            <person name="Garrity G."/>
            <person name="Hugenholtz P."/>
            <person name="Kyrpides N.C."/>
        </authorList>
    </citation>
    <scope>NUCLEOTIDE SEQUENCE [LARGE SCALE GENOMIC DNA]</scope>
    <source>
        <strain evidence="1 2">CGMCC 1.6858</strain>
    </source>
</reference>
<evidence type="ECO:0000313" key="2">
    <source>
        <dbReference type="Proteomes" id="UP000316905"/>
    </source>
</evidence>
<evidence type="ECO:0008006" key="3">
    <source>
        <dbReference type="Google" id="ProtNLM"/>
    </source>
</evidence>
<dbReference type="Proteomes" id="UP000316905">
    <property type="component" value="Unassembled WGS sequence"/>
</dbReference>
<proteinExistence type="predicted"/>
<protein>
    <recommendedName>
        <fullName evidence="3">Esterase</fullName>
    </recommendedName>
</protein>
<dbReference type="PANTHER" id="PTHR35602:SF3">
    <property type="entry name" value="ESTERASE YQIA"/>
    <property type="match status" value="1"/>
</dbReference>
<dbReference type="Gene3D" id="3.40.50.1820">
    <property type="entry name" value="alpha/beta hydrolase"/>
    <property type="match status" value="1"/>
</dbReference>
<dbReference type="EMBL" id="VLKY01000006">
    <property type="protein sequence ID" value="TWI54224.1"/>
    <property type="molecule type" value="Genomic_DNA"/>
</dbReference>
<organism evidence="1 2">
    <name type="scientific">Pseudomonas duriflava</name>
    <dbReference type="NCBI Taxonomy" id="459528"/>
    <lineage>
        <taxon>Bacteria</taxon>
        <taxon>Pseudomonadati</taxon>
        <taxon>Pseudomonadota</taxon>
        <taxon>Gammaproteobacteria</taxon>
        <taxon>Pseudomonadales</taxon>
        <taxon>Pseudomonadaceae</taxon>
        <taxon>Pseudomonas</taxon>
    </lineage>
</organism>
<dbReference type="RefSeq" id="WP_145141366.1">
    <property type="nucleotide sequence ID" value="NZ_VLKY01000006.1"/>
</dbReference>